<keyword evidence="2" id="KW-0238">DNA-binding</keyword>
<dbReference type="InterPro" id="IPR001845">
    <property type="entry name" value="HTH_ArsR_DNA-bd_dom"/>
</dbReference>
<dbReference type="PANTHER" id="PTHR33154">
    <property type="entry name" value="TRANSCRIPTIONAL REGULATOR, ARSR FAMILY"/>
    <property type="match status" value="1"/>
</dbReference>
<evidence type="ECO:0000313" key="5">
    <source>
        <dbReference type="EMBL" id="MDR7085848.1"/>
    </source>
</evidence>
<comment type="caution">
    <text evidence="5">The sequence shown here is derived from an EMBL/GenBank/DDBJ whole genome shotgun (WGS) entry which is preliminary data.</text>
</comment>
<keyword evidence="6" id="KW-1185">Reference proteome</keyword>
<evidence type="ECO:0000259" key="4">
    <source>
        <dbReference type="PROSITE" id="PS50987"/>
    </source>
</evidence>
<dbReference type="NCBIfam" id="NF033788">
    <property type="entry name" value="HTH_metalloreg"/>
    <property type="match status" value="1"/>
</dbReference>
<evidence type="ECO:0000256" key="2">
    <source>
        <dbReference type="ARBA" id="ARBA00023125"/>
    </source>
</evidence>
<dbReference type="PROSITE" id="PS00846">
    <property type="entry name" value="HTH_ARSR_1"/>
    <property type="match status" value="1"/>
</dbReference>
<evidence type="ECO:0000256" key="3">
    <source>
        <dbReference type="ARBA" id="ARBA00023163"/>
    </source>
</evidence>
<evidence type="ECO:0000313" key="6">
    <source>
        <dbReference type="Proteomes" id="UP001257739"/>
    </source>
</evidence>
<proteinExistence type="predicted"/>
<dbReference type="Pfam" id="PF01022">
    <property type="entry name" value="HTH_5"/>
    <property type="match status" value="1"/>
</dbReference>
<dbReference type="PANTHER" id="PTHR33154:SF18">
    <property type="entry name" value="ARSENICAL RESISTANCE OPERON REPRESSOR"/>
    <property type="match status" value="1"/>
</dbReference>
<keyword evidence="3" id="KW-0804">Transcription</keyword>
<dbReference type="PROSITE" id="PS50987">
    <property type="entry name" value="HTH_ARSR_2"/>
    <property type="match status" value="1"/>
</dbReference>
<dbReference type="Proteomes" id="UP001257739">
    <property type="component" value="Unassembled WGS sequence"/>
</dbReference>
<dbReference type="InterPro" id="IPR036388">
    <property type="entry name" value="WH-like_DNA-bd_sf"/>
</dbReference>
<dbReference type="PRINTS" id="PR00778">
    <property type="entry name" value="HTHARSR"/>
</dbReference>
<dbReference type="SUPFAM" id="SSF46785">
    <property type="entry name" value="Winged helix' DNA-binding domain"/>
    <property type="match status" value="1"/>
</dbReference>
<dbReference type="SMART" id="SM00418">
    <property type="entry name" value="HTH_ARSR"/>
    <property type="match status" value="1"/>
</dbReference>
<feature type="domain" description="HTH arsR-type" evidence="4">
    <location>
        <begin position="22"/>
        <end position="113"/>
    </location>
</feature>
<dbReference type="InterPro" id="IPR011991">
    <property type="entry name" value="ArsR-like_HTH"/>
</dbReference>
<keyword evidence="1" id="KW-0805">Transcription regulation</keyword>
<dbReference type="InterPro" id="IPR018334">
    <property type="entry name" value="ArsR_HTH"/>
</dbReference>
<accession>A0ABU1UKX4</accession>
<dbReference type="CDD" id="cd00090">
    <property type="entry name" value="HTH_ARSR"/>
    <property type="match status" value="1"/>
</dbReference>
<organism evidence="5 6">
    <name type="scientific">Aeromicrobium panaciterrae</name>
    <dbReference type="NCBI Taxonomy" id="363861"/>
    <lineage>
        <taxon>Bacteria</taxon>
        <taxon>Bacillati</taxon>
        <taxon>Actinomycetota</taxon>
        <taxon>Actinomycetes</taxon>
        <taxon>Propionibacteriales</taxon>
        <taxon>Nocardioidaceae</taxon>
        <taxon>Aeromicrobium</taxon>
    </lineage>
</organism>
<reference evidence="5 6" key="1">
    <citation type="submission" date="2023-07" db="EMBL/GenBank/DDBJ databases">
        <title>Sorghum-associated microbial communities from plants grown in Nebraska, USA.</title>
        <authorList>
            <person name="Schachtman D."/>
        </authorList>
    </citation>
    <scope>NUCLEOTIDE SEQUENCE [LARGE SCALE GENOMIC DNA]</scope>
    <source>
        <strain evidence="5 6">BE248</strain>
    </source>
</reference>
<name>A0ABU1UKX4_9ACTN</name>
<evidence type="ECO:0000256" key="1">
    <source>
        <dbReference type="ARBA" id="ARBA00023015"/>
    </source>
</evidence>
<gene>
    <name evidence="5" type="ORF">J2X11_000687</name>
</gene>
<dbReference type="InterPro" id="IPR051081">
    <property type="entry name" value="HTH_MetalResp_TranReg"/>
</dbReference>
<dbReference type="Gene3D" id="1.10.10.10">
    <property type="entry name" value="Winged helix-like DNA-binding domain superfamily/Winged helix DNA-binding domain"/>
    <property type="match status" value="1"/>
</dbReference>
<protein>
    <submittedName>
        <fullName evidence="5">ArsR family transcriptional regulator</fullName>
    </submittedName>
</protein>
<dbReference type="EMBL" id="JAVDWH010000001">
    <property type="protein sequence ID" value="MDR7085848.1"/>
    <property type="molecule type" value="Genomic_DNA"/>
</dbReference>
<sequence length="113" mass="12356">MKTELLPVVENVSCCSDLPSALSTTDAEAKAARFKALADPTRVQLLHLVAGAGRDEACVCDLTDTVKLSQPTVSHHLRILVDAGLLTRERRGTWAWYRVADEGLRTLKADLEL</sequence>
<dbReference type="RefSeq" id="WP_309966804.1">
    <property type="nucleotide sequence ID" value="NZ_JAVDWH010000001.1"/>
</dbReference>
<dbReference type="InterPro" id="IPR036390">
    <property type="entry name" value="WH_DNA-bd_sf"/>
</dbReference>